<name>A0A3P6D8L1_BRAOL</name>
<evidence type="ECO:0000313" key="1">
    <source>
        <dbReference type="EMBL" id="VDD27443.1"/>
    </source>
</evidence>
<dbReference type="EMBL" id="LR031874">
    <property type="protein sequence ID" value="VDD27443.1"/>
    <property type="molecule type" value="Genomic_DNA"/>
</dbReference>
<protein>
    <submittedName>
        <fullName evidence="1">Uncharacterized protein</fullName>
    </submittedName>
</protein>
<proteinExistence type="predicted"/>
<organism evidence="1">
    <name type="scientific">Brassica oleracea</name>
    <name type="common">Wild cabbage</name>
    <dbReference type="NCBI Taxonomy" id="3712"/>
    <lineage>
        <taxon>Eukaryota</taxon>
        <taxon>Viridiplantae</taxon>
        <taxon>Streptophyta</taxon>
        <taxon>Embryophyta</taxon>
        <taxon>Tracheophyta</taxon>
        <taxon>Spermatophyta</taxon>
        <taxon>Magnoliopsida</taxon>
        <taxon>eudicotyledons</taxon>
        <taxon>Gunneridae</taxon>
        <taxon>Pentapetalae</taxon>
        <taxon>rosids</taxon>
        <taxon>malvids</taxon>
        <taxon>Brassicales</taxon>
        <taxon>Brassicaceae</taxon>
        <taxon>Brassiceae</taxon>
        <taxon>Brassica</taxon>
    </lineage>
</organism>
<dbReference type="AlphaFoldDB" id="A0A3P6D8L1"/>
<gene>
    <name evidence="1" type="ORF">BOLC2T12433H</name>
</gene>
<sequence>MRPRCKTNWELYDKQKKQKLFCTSRNKPRRLKLQLMQPSMLNRKRQRTCLHGQCSRDLYQDSSWCS</sequence>
<accession>A0A3P6D8L1</accession>
<reference evidence="1" key="1">
    <citation type="submission" date="2018-11" db="EMBL/GenBank/DDBJ databases">
        <authorList>
            <consortium name="Genoscope - CEA"/>
            <person name="William W."/>
        </authorList>
    </citation>
    <scope>NUCLEOTIDE SEQUENCE</scope>
</reference>